<proteinExistence type="predicted"/>
<protein>
    <submittedName>
        <fullName evidence="1">Uncharacterized protein</fullName>
    </submittedName>
</protein>
<evidence type="ECO:0000313" key="1">
    <source>
        <dbReference type="EMBL" id="SDQ83255.1"/>
    </source>
</evidence>
<dbReference type="Proteomes" id="UP000199301">
    <property type="component" value="Unassembled WGS sequence"/>
</dbReference>
<dbReference type="RefSeq" id="WP_165633538.1">
    <property type="nucleotide sequence ID" value="NZ_FNKO01000002.1"/>
</dbReference>
<accession>A0A1H1E3C6</accession>
<name>A0A1H1E3C6_9ACTN</name>
<keyword evidence="2" id="KW-1185">Reference proteome</keyword>
<evidence type="ECO:0000313" key="2">
    <source>
        <dbReference type="Proteomes" id="UP000199301"/>
    </source>
</evidence>
<organism evidence="1 2">
    <name type="scientific">Actinopolyspora saharensis</name>
    <dbReference type="NCBI Taxonomy" id="995062"/>
    <lineage>
        <taxon>Bacteria</taxon>
        <taxon>Bacillati</taxon>
        <taxon>Actinomycetota</taxon>
        <taxon>Actinomycetes</taxon>
        <taxon>Actinopolysporales</taxon>
        <taxon>Actinopolysporaceae</taxon>
        <taxon>Actinopolyspora</taxon>
    </lineage>
</organism>
<dbReference type="AlphaFoldDB" id="A0A1H1E3C6"/>
<gene>
    <name evidence="1" type="ORF">SAMN04489718_2358</name>
</gene>
<reference evidence="2" key="1">
    <citation type="submission" date="2016-10" db="EMBL/GenBank/DDBJ databases">
        <authorList>
            <person name="Varghese N."/>
            <person name="Submissions S."/>
        </authorList>
    </citation>
    <scope>NUCLEOTIDE SEQUENCE [LARGE SCALE GENOMIC DNA]</scope>
    <source>
        <strain evidence="2">DSM 45459</strain>
    </source>
</reference>
<dbReference type="EMBL" id="FNKO01000002">
    <property type="protein sequence ID" value="SDQ83255.1"/>
    <property type="molecule type" value="Genomic_DNA"/>
</dbReference>
<sequence length="46" mass="5293">MPALNVEFTEEERTQLRHAAGREAKSLRAMAHDAVLTELRRRKVTC</sequence>